<dbReference type="InterPro" id="IPR036721">
    <property type="entry name" value="RCK_C_sf"/>
</dbReference>
<dbReference type="InterPro" id="IPR050721">
    <property type="entry name" value="Trk_Ktr_HKT_K-transport"/>
</dbReference>
<evidence type="ECO:0000313" key="4">
    <source>
        <dbReference type="Proteomes" id="UP000067708"/>
    </source>
</evidence>
<dbReference type="PATRIC" id="fig|529884.3.peg.322"/>
<proteinExistence type="predicted"/>
<sequence length="230" mass="24751">MNTLTNKPTRKRGFHAANVAVIGLGRFGSALALELVGGGHQVLGIDSDEKVVQSLAGNLTHVVSADTTDEETLKELGLADMDSAVVAIGADLESSILTASLLLQLGIKQVWAKANSTAHGKILRQLGVHHVIFPEYEMGRRVAHQVSGESLDYVHIDEDFVMVKVQCPPSFDGRDLADLKIRSTYGVTVVAYSHGDSNYTPAFPETVLHAGDHLVVAGRKKPLDEFCQLD</sequence>
<dbReference type="SUPFAM" id="SSF51735">
    <property type="entry name" value="NAD(P)-binding Rossmann-fold domains"/>
    <property type="match status" value="1"/>
</dbReference>
<dbReference type="Proteomes" id="UP000067708">
    <property type="component" value="Chromosome"/>
</dbReference>
<dbReference type="InterPro" id="IPR036291">
    <property type="entry name" value="NAD(P)-bd_dom_sf"/>
</dbReference>
<accession>A0A060JEK0</accession>
<dbReference type="PROSITE" id="PS51201">
    <property type="entry name" value="RCK_N"/>
    <property type="match status" value="1"/>
</dbReference>
<dbReference type="GO" id="GO:0008324">
    <property type="term" value="F:monoatomic cation transmembrane transporter activity"/>
    <property type="evidence" value="ECO:0007669"/>
    <property type="project" value="InterPro"/>
</dbReference>
<dbReference type="AlphaFoldDB" id="A0A060JEK0"/>
<dbReference type="SUPFAM" id="SSF116726">
    <property type="entry name" value="TrkA C-terminal domain-like"/>
    <property type="match status" value="1"/>
</dbReference>
<dbReference type="HOGENOM" id="CLU_046525_3_2_11"/>
<dbReference type="Pfam" id="PF02080">
    <property type="entry name" value="TrkA_C"/>
    <property type="match status" value="1"/>
</dbReference>
<dbReference type="eggNOG" id="COG0569">
    <property type="taxonomic scope" value="Bacteria"/>
</dbReference>
<evidence type="ECO:0000313" key="3">
    <source>
        <dbReference type="EMBL" id="AIC47160.1"/>
    </source>
</evidence>
<feature type="domain" description="RCK N-terminal" evidence="1">
    <location>
        <begin position="16"/>
        <end position="132"/>
    </location>
</feature>
<organism evidence="3 4">
    <name type="scientific">Rhodoluna lacicola</name>
    <dbReference type="NCBI Taxonomy" id="529884"/>
    <lineage>
        <taxon>Bacteria</taxon>
        <taxon>Bacillati</taxon>
        <taxon>Actinomycetota</taxon>
        <taxon>Actinomycetes</taxon>
        <taxon>Micrococcales</taxon>
        <taxon>Microbacteriaceae</taxon>
        <taxon>Luna cluster</taxon>
        <taxon>Luna-1 subcluster</taxon>
        <taxon>Rhodoluna</taxon>
    </lineage>
</organism>
<dbReference type="PROSITE" id="PS51202">
    <property type="entry name" value="RCK_C"/>
    <property type="match status" value="1"/>
</dbReference>
<dbReference type="Gene3D" id="3.30.70.1450">
    <property type="entry name" value="Regulator of K+ conductance, C-terminal domain"/>
    <property type="match status" value="1"/>
</dbReference>
<dbReference type="InterPro" id="IPR006037">
    <property type="entry name" value="RCK_C"/>
</dbReference>
<dbReference type="STRING" id="529884.Rhola_00003380"/>
<keyword evidence="4" id="KW-1185">Reference proteome</keyword>
<dbReference type="PANTHER" id="PTHR43833:SF7">
    <property type="entry name" value="KTR SYSTEM POTASSIUM UPTAKE PROTEIN C"/>
    <property type="match status" value="1"/>
</dbReference>
<evidence type="ECO:0000259" key="2">
    <source>
        <dbReference type="PROSITE" id="PS51202"/>
    </source>
</evidence>
<evidence type="ECO:0000259" key="1">
    <source>
        <dbReference type="PROSITE" id="PS51201"/>
    </source>
</evidence>
<dbReference type="RefSeq" id="WP_420834832.1">
    <property type="nucleotide sequence ID" value="NZ_CP007490.1"/>
</dbReference>
<dbReference type="InterPro" id="IPR003148">
    <property type="entry name" value="RCK_N"/>
</dbReference>
<dbReference type="GO" id="GO:0006813">
    <property type="term" value="P:potassium ion transport"/>
    <property type="evidence" value="ECO:0007669"/>
    <property type="project" value="InterPro"/>
</dbReference>
<dbReference type="KEGG" id="rla:Rhola_00003380"/>
<dbReference type="Gene3D" id="3.40.50.720">
    <property type="entry name" value="NAD(P)-binding Rossmann-like Domain"/>
    <property type="match status" value="1"/>
</dbReference>
<dbReference type="PANTHER" id="PTHR43833">
    <property type="entry name" value="POTASSIUM CHANNEL PROTEIN 2-RELATED-RELATED"/>
    <property type="match status" value="1"/>
</dbReference>
<dbReference type="EMBL" id="CP007490">
    <property type="protein sequence ID" value="AIC47160.1"/>
    <property type="molecule type" value="Genomic_DNA"/>
</dbReference>
<reference evidence="3 4" key="1">
    <citation type="journal article" date="2014" name="Int. J. Syst. Evol. Microbiol.">
        <title>Rhodoluna lacicola gen. nov., sp. nov., a planktonic freshwater bacterium with stream-lined genome.</title>
        <authorList>
            <person name="Hahn M."/>
            <person name="Schmidt J."/>
            <person name="Taipale S.J."/>
            <person name="Doolittle W.F."/>
            <person name="Koll U."/>
        </authorList>
    </citation>
    <scope>NUCLEOTIDE SEQUENCE [LARGE SCALE GENOMIC DNA]</scope>
    <source>
        <strain evidence="3 4">MWH-Ta8</strain>
    </source>
</reference>
<gene>
    <name evidence="3" type="ORF">Rhola_00003380</name>
</gene>
<protein>
    <submittedName>
        <fullName evidence="3">K+ transport systems, NAD-binding component</fullName>
    </submittedName>
</protein>
<dbReference type="Pfam" id="PF02254">
    <property type="entry name" value="TrkA_N"/>
    <property type="match status" value="1"/>
</dbReference>
<feature type="domain" description="RCK C-terminal" evidence="2">
    <location>
        <begin position="148"/>
        <end position="230"/>
    </location>
</feature>
<name>A0A060JEK0_9MICO</name>